<dbReference type="EMBL" id="VAHF01000105">
    <property type="protein sequence ID" value="TXG46487.1"/>
    <property type="molecule type" value="Genomic_DNA"/>
</dbReference>
<keyword evidence="2" id="KW-0677">Repeat</keyword>
<feature type="repeat" description="PPR" evidence="3">
    <location>
        <begin position="209"/>
        <end position="243"/>
    </location>
</feature>
<dbReference type="EMBL" id="VAHF01000006">
    <property type="protein sequence ID" value="TXG59577.1"/>
    <property type="molecule type" value="Genomic_DNA"/>
</dbReference>
<organism evidence="5 6">
    <name type="scientific">Acer yangbiense</name>
    <dbReference type="NCBI Taxonomy" id="1000413"/>
    <lineage>
        <taxon>Eukaryota</taxon>
        <taxon>Viridiplantae</taxon>
        <taxon>Streptophyta</taxon>
        <taxon>Embryophyta</taxon>
        <taxon>Tracheophyta</taxon>
        <taxon>Spermatophyta</taxon>
        <taxon>Magnoliopsida</taxon>
        <taxon>eudicotyledons</taxon>
        <taxon>Gunneridae</taxon>
        <taxon>Pentapetalae</taxon>
        <taxon>rosids</taxon>
        <taxon>malvids</taxon>
        <taxon>Sapindales</taxon>
        <taxon>Sapindaceae</taxon>
        <taxon>Hippocastanoideae</taxon>
        <taxon>Acereae</taxon>
        <taxon>Acer</taxon>
    </lineage>
</organism>
<dbReference type="Proteomes" id="UP000323000">
    <property type="component" value="Chromosome 6"/>
</dbReference>
<dbReference type="PROSITE" id="PS51375">
    <property type="entry name" value="PPR"/>
    <property type="match status" value="5"/>
</dbReference>
<dbReference type="Pfam" id="PF13041">
    <property type="entry name" value="PPR_2"/>
    <property type="match status" value="4"/>
</dbReference>
<dbReference type="AlphaFoldDB" id="A0A5C7HRA2"/>
<dbReference type="PANTHER" id="PTHR47447">
    <property type="entry name" value="OS03G0856100 PROTEIN"/>
    <property type="match status" value="1"/>
</dbReference>
<evidence type="ECO:0000313" key="4">
    <source>
        <dbReference type="EMBL" id="TXG46487.1"/>
    </source>
</evidence>
<gene>
    <name evidence="5" type="ORF">EZV62_014150</name>
    <name evidence="4" type="ORF">EZV62_028012</name>
</gene>
<evidence type="ECO:0000256" key="2">
    <source>
        <dbReference type="ARBA" id="ARBA00022737"/>
    </source>
</evidence>
<protein>
    <recommendedName>
        <fullName evidence="7">Pentacotripeptide-repeat region of PRORP domain-containing protein</fullName>
    </recommendedName>
</protein>
<accession>A0A5C7HRA2</accession>
<comment type="caution">
    <text evidence="5">The sequence shown here is derived from an EMBL/GenBank/DDBJ whole genome shotgun (WGS) entry which is preliminary data.</text>
</comment>
<sequence length="599" mass="68009">MYNFYGLHSYVRKFVHDFVCIHGNQPFNHSKTSIKSLHSLHRYKQKKPHFSNRRNTRKPLESIENEDAKPKVYMRDTISNIYTTLKYSSWDSAQEQLNKLPIKWDSYTVNQALKTHPPMEKAWLFFNWVSRSKGFKHDRFTYTTMLDIFGEAKRISSMKYVFEQMQEKGLKIDAVTYTSLMHWLSNSGDVDGAGKIWEEMKDNECCCPTVVSYTAYLKILFGDNRVKEATDVYKEMLQSGLSPNCYTYTVLMEHLVVSGECKMPLGKYEEALDIFSKMQEAGVQPDKAACNILIGKCCKAGETRAMNQILQYMKGNRIVLRYPVFMEALQTLKVAGESDALLRQVHPHISVESITDEEAVENAITGAGVPLSHQGLVLFLLKKQNLSALDHLLAGMMNKNIQLDPTIISTIIEANRDRCRPDSALLAFEYSVKMGVKLERTIYLTLIGFLIRSNMFTKVVEIVEEMTTARHSLGVYLGALLIYRLGCARWPVSAAKIFNLLPDDQKCTSTYTSLISVYFSAGSADKALKIFKTMKSKGIHPSLGTYNVLLAGLEKLGRVSDAETYRKERKSMQTDAHSRDTVPVEEKICDLLYAGDVAS</sequence>
<reference evidence="6" key="1">
    <citation type="journal article" date="2019" name="Gigascience">
        <title>De novo genome assembly of the endangered Acer yangbiense, a plant species with extremely small populations endemic to Yunnan Province, China.</title>
        <authorList>
            <person name="Yang J."/>
            <person name="Wariss H.M."/>
            <person name="Tao L."/>
            <person name="Zhang R."/>
            <person name="Yun Q."/>
            <person name="Hollingsworth P."/>
            <person name="Dao Z."/>
            <person name="Luo G."/>
            <person name="Guo H."/>
            <person name="Ma Y."/>
            <person name="Sun W."/>
        </authorList>
    </citation>
    <scope>NUCLEOTIDE SEQUENCE [LARGE SCALE GENOMIC DNA]</scope>
    <source>
        <strain evidence="6">cv. Malutang</strain>
    </source>
</reference>
<evidence type="ECO:0000313" key="6">
    <source>
        <dbReference type="Proteomes" id="UP000323000"/>
    </source>
</evidence>
<feature type="repeat" description="PPR" evidence="3">
    <location>
        <begin position="249"/>
        <end position="285"/>
    </location>
</feature>
<comment type="similarity">
    <text evidence="1">Belongs to the PPR family. P subfamily.</text>
</comment>
<dbReference type="InterPro" id="IPR011990">
    <property type="entry name" value="TPR-like_helical_dom_sf"/>
</dbReference>
<keyword evidence="6" id="KW-1185">Reference proteome</keyword>
<evidence type="ECO:0000256" key="3">
    <source>
        <dbReference type="PROSITE-ProRule" id="PRU00708"/>
    </source>
</evidence>
<dbReference type="InterPro" id="IPR002885">
    <property type="entry name" value="PPR_rpt"/>
</dbReference>
<feature type="repeat" description="PPR" evidence="3">
    <location>
        <begin position="138"/>
        <end position="172"/>
    </location>
</feature>
<dbReference type="OrthoDB" id="185373at2759"/>
<feature type="repeat" description="PPR" evidence="3">
    <location>
        <begin position="173"/>
        <end position="207"/>
    </location>
</feature>
<proteinExistence type="inferred from homology"/>
<dbReference type="Gene3D" id="1.25.40.10">
    <property type="entry name" value="Tetratricopeptide repeat domain"/>
    <property type="match status" value="5"/>
</dbReference>
<reference evidence="5" key="2">
    <citation type="submission" date="2019-05" db="EMBL/GenBank/DDBJ databases">
        <authorList>
            <person name="Zhang R."/>
        </authorList>
    </citation>
    <scope>NUCLEOTIDE SEQUENCE [LARGE SCALE GENOMIC DNA]</scope>
    <source>
        <strain evidence="5">Malutang-1-2009seedling</strain>
        <tissue evidence="5">Leaf</tissue>
    </source>
</reference>
<dbReference type="PANTHER" id="PTHR47447:SF27">
    <property type="entry name" value="PENTACOTRIPEPTIDE-REPEAT REGION OF PRORP DOMAIN-CONTAINING PROTEIN"/>
    <property type="match status" value="1"/>
</dbReference>
<evidence type="ECO:0000313" key="5">
    <source>
        <dbReference type="EMBL" id="TXG59577.1"/>
    </source>
</evidence>
<name>A0A5C7HRA2_9ROSI</name>
<dbReference type="NCBIfam" id="TIGR00756">
    <property type="entry name" value="PPR"/>
    <property type="match status" value="5"/>
</dbReference>
<feature type="repeat" description="PPR" evidence="3">
    <location>
        <begin position="507"/>
        <end position="541"/>
    </location>
</feature>
<evidence type="ECO:0008006" key="7">
    <source>
        <dbReference type="Google" id="ProtNLM"/>
    </source>
</evidence>
<evidence type="ECO:0000256" key="1">
    <source>
        <dbReference type="ARBA" id="ARBA00007626"/>
    </source>
</evidence>